<dbReference type="Gene3D" id="3.40.50.1110">
    <property type="entry name" value="SGNH hydrolase"/>
    <property type="match status" value="1"/>
</dbReference>
<dbReference type="EMBL" id="PKOZ01000001">
    <property type="protein sequence ID" value="PQD97007.1"/>
    <property type="molecule type" value="Genomic_DNA"/>
</dbReference>
<comment type="caution">
    <text evidence="2">The sequence shown here is derived from an EMBL/GenBank/DDBJ whole genome shotgun (WGS) entry which is preliminary data.</text>
</comment>
<reference evidence="2 3" key="1">
    <citation type="submission" date="2017-12" db="EMBL/GenBank/DDBJ databases">
        <title>Taxonomic description and draft genome of Pradoshia cofamensis Gen. nov., sp. nov., a thermotolerant bacillale isolated from anterior gut of earthworm Eisenia fetida.</title>
        <authorList>
            <person name="Saha T."/>
            <person name="Chakraborty R."/>
        </authorList>
    </citation>
    <scope>NUCLEOTIDE SEQUENCE [LARGE SCALE GENOMIC DNA]</scope>
    <source>
        <strain evidence="2 3">EAG3</strain>
    </source>
</reference>
<proteinExistence type="predicted"/>
<evidence type="ECO:0000313" key="3">
    <source>
        <dbReference type="Proteomes" id="UP000239663"/>
    </source>
</evidence>
<dbReference type="InterPro" id="IPR051532">
    <property type="entry name" value="Ester_Hydrolysis_Enzymes"/>
</dbReference>
<protein>
    <submittedName>
        <fullName evidence="2">GDSL family lipase</fullName>
    </submittedName>
</protein>
<dbReference type="RefSeq" id="WP_104848102.1">
    <property type="nucleotide sequence ID" value="NZ_PKOZ01000001.1"/>
</dbReference>
<evidence type="ECO:0000313" key="2">
    <source>
        <dbReference type="EMBL" id="PQD97007.1"/>
    </source>
</evidence>
<sequence>MFFKNMFSILLVTLLVGCSGLPFLNGKESAEHSKTNITRSLKKEIPDDFIPTNLSVVSVGDSLTQGVGASNEQEGYIPYLSAYLETNRGIKDAHFSNYGVRGNRTSDLLSRLQDDQIKRDITNADAVVITIGGNDIMKVVKDKFTNLTMGDFSKASVSYEKRVEKIFRTVRQYNQEAEIYFVGLYNPFGKWMSAFSELDIIMDDWNEIGMEVTNGDPNAYFIRIDDIFSASDENLLYKEDYFHPNDRGYELIAARIYDEMKEKTVETLYAKGAMNGVMNDEEVDE</sequence>
<gene>
    <name evidence="2" type="ORF">CYL18_03790</name>
</gene>
<dbReference type="OrthoDB" id="252349at2"/>
<dbReference type="AlphaFoldDB" id="A0A2S7N4Q5"/>
<dbReference type="PANTHER" id="PTHR30383">
    <property type="entry name" value="THIOESTERASE 1/PROTEASE 1/LYSOPHOSPHOLIPASE L1"/>
    <property type="match status" value="1"/>
</dbReference>
<evidence type="ECO:0000259" key="1">
    <source>
        <dbReference type="Pfam" id="PF13472"/>
    </source>
</evidence>
<dbReference type="Pfam" id="PF13472">
    <property type="entry name" value="Lipase_GDSL_2"/>
    <property type="match status" value="1"/>
</dbReference>
<dbReference type="Proteomes" id="UP000239663">
    <property type="component" value="Unassembled WGS sequence"/>
</dbReference>
<feature type="domain" description="SGNH hydrolase-type esterase" evidence="1">
    <location>
        <begin position="59"/>
        <end position="251"/>
    </location>
</feature>
<dbReference type="InterPro" id="IPR036514">
    <property type="entry name" value="SGNH_hydro_sf"/>
</dbReference>
<name>A0A2S7N4Q5_9BACI</name>
<keyword evidence="3" id="KW-1185">Reference proteome</keyword>
<organism evidence="2 3">
    <name type="scientific">Pradoshia eiseniae</name>
    <dbReference type="NCBI Taxonomy" id="2064768"/>
    <lineage>
        <taxon>Bacteria</taxon>
        <taxon>Bacillati</taxon>
        <taxon>Bacillota</taxon>
        <taxon>Bacilli</taxon>
        <taxon>Bacillales</taxon>
        <taxon>Bacillaceae</taxon>
        <taxon>Pradoshia</taxon>
    </lineage>
</organism>
<dbReference type="GO" id="GO:0004622">
    <property type="term" value="F:phosphatidylcholine lysophospholipase activity"/>
    <property type="evidence" value="ECO:0007669"/>
    <property type="project" value="TreeGrafter"/>
</dbReference>
<dbReference type="CDD" id="cd04506">
    <property type="entry name" value="SGNH_hydrolase_YpmR_like"/>
    <property type="match status" value="1"/>
</dbReference>
<dbReference type="SUPFAM" id="SSF52266">
    <property type="entry name" value="SGNH hydrolase"/>
    <property type="match status" value="1"/>
</dbReference>
<dbReference type="PROSITE" id="PS51257">
    <property type="entry name" value="PROKAR_LIPOPROTEIN"/>
    <property type="match status" value="1"/>
</dbReference>
<accession>A0A2S7N4Q5</accession>
<dbReference type="InterPro" id="IPR013830">
    <property type="entry name" value="SGNH_hydro"/>
</dbReference>
<dbReference type="PANTHER" id="PTHR30383:SF27">
    <property type="entry name" value="SPORE GERMINATION LIPASE LIPC"/>
    <property type="match status" value="1"/>
</dbReference>